<feature type="transmembrane region" description="Helical" evidence="1">
    <location>
        <begin position="65"/>
        <end position="86"/>
    </location>
</feature>
<name>A0A8X6PMU7_NEPPI</name>
<keyword evidence="1" id="KW-0812">Transmembrane</keyword>
<dbReference type="Proteomes" id="UP000887013">
    <property type="component" value="Unassembled WGS sequence"/>
</dbReference>
<accession>A0A8X6PMU7</accession>
<sequence length="116" mass="13625">MEVEDTSFNRFLIRFLQNTCLDRGARFGPFLRLLLIALSYLSAYVSYVNTLYLNVEYLSITYKCVMHIPTVFCCMFGTFMAVIHLMKIVSCRHEGSYDVKTSTPKYRKSLQFYRDV</sequence>
<evidence type="ECO:0000256" key="1">
    <source>
        <dbReference type="SAM" id="Phobius"/>
    </source>
</evidence>
<evidence type="ECO:0000313" key="3">
    <source>
        <dbReference type="Proteomes" id="UP000887013"/>
    </source>
</evidence>
<evidence type="ECO:0000313" key="2">
    <source>
        <dbReference type="EMBL" id="GFT72349.1"/>
    </source>
</evidence>
<dbReference type="EMBL" id="BMAW01070227">
    <property type="protein sequence ID" value="GFT72349.1"/>
    <property type="molecule type" value="Genomic_DNA"/>
</dbReference>
<feature type="transmembrane region" description="Helical" evidence="1">
    <location>
        <begin position="33"/>
        <end position="53"/>
    </location>
</feature>
<reference evidence="2" key="1">
    <citation type="submission" date="2020-08" db="EMBL/GenBank/DDBJ databases">
        <title>Multicomponent nature underlies the extraordinary mechanical properties of spider dragline silk.</title>
        <authorList>
            <person name="Kono N."/>
            <person name="Nakamura H."/>
            <person name="Mori M."/>
            <person name="Yoshida Y."/>
            <person name="Ohtoshi R."/>
            <person name="Malay A.D."/>
            <person name="Moran D.A.P."/>
            <person name="Tomita M."/>
            <person name="Numata K."/>
            <person name="Arakawa K."/>
        </authorList>
    </citation>
    <scope>NUCLEOTIDE SEQUENCE</scope>
</reference>
<keyword evidence="3" id="KW-1185">Reference proteome</keyword>
<organism evidence="2 3">
    <name type="scientific">Nephila pilipes</name>
    <name type="common">Giant wood spider</name>
    <name type="synonym">Nephila maculata</name>
    <dbReference type="NCBI Taxonomy" id="299642"/>
    <lineage>
        <taxon>Eukaryota</taxon>
        <taxon>Metazoa</taxon>
        <taxon>Ecdysozoa</taxon>
        <taxon>Arthropoda</taxon>
        <taxon>Chelicerata</taxon>
        <taxon>Arachnida</taxon>
        <taxon>Araneae</taxon>
        <taxon>Araneomorphae</taxon>
        <taxon>Entelegynae</taxon>
        <taxon>Araneoidea</taxon>
        <taxon>Nephilidae</taxon>
        <taxon>Nephila</taxon>
    </lineage>
</organism>
<dbReference type="AlphaFoldDB" id="A0A8X6PMU7"/>
<keyword evidence="1" id="KW-0472">Membrane</keyword>
<protein>
    <submittedName>
        <fullName evidence="2">Uncharacterized protein</fullName>
    </submittedName>
</protein>
<comment type="caution">
    <text evidence="2">The sequence shown here is derived from an EMBL/GenBank/DDBJ whole genome shotgun (WGS) entry which is preliminary data.</text>
</comment>
<gene>
    <name evidence="2" type="ORF">NPIL_158661</name>
</gene>
<keyword evidence="1" id="KW-1133">Transmembrane helix</keyword>
<proteinExistence type="predicted"/>